<evidence type="ECO:0000313" key="3">
    <source>
        <dbReference type="Proteomes" id="UP000298663"/>
    </source>
</evidence>
<feature type="chain" id="PRO_5020212985" evidence="1">
    <location>
        <begin position="23"/>
        <end position="100"/>
    </location>
</feature>
<comment type="caution">
    <text evidence="2">The sequence shown here is derived from an EMBL/GenBank/DDBJ whole genome shotgun (WGS) entry which is preliminary data.</text>
</comment>
<name>A0A4U5LVZ9_STECR</name>
<reference evidence="2 3" key="2">
    <citation type="journal article" date="2019" name="G3 (Bethesda)">
        <title>Hybrid Assembly of the Genome of the Entomopathogenic Nematode Steinernema carpocapsae Identifies the X-Chromosome.</title>
        <authorList>
            <person name="Serra L."/>
            <person name="Macchietto M."/>
            <person name="Macias-Munoz A."/>
            <person name="McGill C.J."/>
            <person name="Rodriguez I.M."/>
            <person name="Rodriguez B."/>
            <person name="Murad R."/>
            <person name="Mortazavi A."/>
        </authorList>
    </citation>
    <scope>NUCLEOTIDE SEQUENCE [LARGE SCALE GENOMIC DNA]</scope>
    <source>
        <strain evidence="2 3">ALL</strain>
    </source>
</reference>
<reference evidence="2 3" key="1">
    <citation type="journal article" date="2015" name="Genome Biol.">
        <title>Comparative genomics of Steinernema reveals deeply conserved gene regulatory networks.</title>
        <authorList>
            <person name="Dillman A.R."/>
            <person name="Macchietto M."/>
            <person name="Porter C.F."/>
            <person name="Rogers A."/>
            <person name="Williams B."/>
            <person name="Antoshechkin I."/>
            <person name="Lee M.M."/>
            <person name="Goodwin Z."/>
            <person name="Lu X."/>
            <person name="Lewis E.E."/>
            <person name="Goodrich-Blair H."/>
            <person name="Stock S.P."/>
            <person name="Adams B.J."/>
            <person name="Sternberg P.W."/>
            <person name="Mortazavi A."/>
        </authorList>
    </citation>
    <scope>NUCLEOTIDE SEQUENCE [LARGE SCALE GENOMIC DNA]</scope>
    <source>
        <strain evidence="2 3">ALL</strain>
    </source>
</reference>
<keyword evidence="3" id="KW-1185">Reference proteome</keyword>
<feature type="signal peptide" evidence="1">
    <location>
        <begin position="1"/>
        <end position="22"/>
    </location>
</feature>
<sequence>MTRMTVYLLFLLIAVLPLFTESAKFCFSGQNNRYTKKQCSTGGDDFEYTCQKFVCEGGRAPFVLRTCARKNQGCIAGPRTCKFSGGQGSCTKCDADTCNN</sequence>
<proteinExistence type="predicted"/>
<dbReference type="EMBL" id="AZBU02000011">
    <property type="protein sequence ID" value="TKR60337.1"/>
    <property type="molecule type" value="Genomic_DNA"/>
</dbReference>
<protein>
    <submittedName>
        <fullName evidence="2">Uncharacterized protein</fullName>
    </submittedName>
</protein>
<dbReference type="Proteomes" id="UP000298663">
    <property type="component" value="Unassembled WGS sequence"/>
</dbReference>
<dbReference type="OrthoDB" id="5806326at2759"/>
<dbReference type="AlphaFoldDB" id="A0A4U5LVZ9"/>
<organism evidence="2 3">
    <name type="scientific">Steinernema carpocapsae</name>
    <name type="common">Entomopathogenic nematode</name>
    <dbReference type="NCBI Taxonomy" id="34508"/>
    <lineage>
        <taxon>Eukaryota</taxon>
        <taxon>Metazoa</taxon>
        <taxon>Ecdysozoa</taxon>
        <taxon>Nematoda</taxon>
        <taxon>Chromadorea</taxon>
        <taxon>Rhabditida</taxon>
        <taxon>Tylenchina</taxon>
        <taxon>Panagrolaimomorpha</taxon>
        <taxon>Strongyloidoidea</taxon>
        <taxon>Steinernematidae</taxon>
        <taxon>Steinernema</taxon>
    </lineage>
</organism>
<keyword evidence="1" id="KW-0732">Signal</keyword>
<gene>
    <name evidence="2" type="ORF">L596_027596</name>
</gene>
<evidence type="ECO:0000313" key="2">
    <source>
        <dbReference type="EMBL" id="TKR60337.1"/>
    </source>
</evidence>
<accession>A0A4U5LVZ9</accession>
<evidence type="ECO:0000256" key="1">
    <source>
        <dbReference type="SAM" id="SignalP"/>
    </source>
</evidence>